<accession>A0A8H6CM14</accession>
<dbReference type="PANTHER" id="PTHR47338">
    <property type="entry name" value="ZN(II)2CYS6 TRANSCRIPTION FACTOR (EUROFUNG)-RELATED"/>
    <property type="match status" value="1"/>
</dbReference>
<dbReference type="InterPro" id="IPR050815">
    <property type="entry name" value="TF_fung"/>
</dbReference>
<gene>
    <name evidence="8" type="ORF">HO133_009882</name>
</gene>
<dbReference type="CDD" id="cd00067">
    <property type="entry name" value="GAL4"/>
    <property type="match status" value="1"/>
</dbReference>
<dbReference type="GO" id="GO:0003677">
    <property type="term" value="F:DNA binding"/>
    <property type="evidence" value="ECO:0007669"/>
    <property type="project" value="InterPro"/>
</dbReference>
<evidence type="ECO:0000256" key="6">
    <source>
        <dbReference type="SAM" id="MobiDB-lite"/>
    </source>
</evidence>
<dbReference type="GO" id="GO:0000981">
    <property type="term" value="F:DNA-binding transcription factor activity, RNA polymerase II-specific"/>
    <property type="evidence" value="ECO:0007669"/>
    <property type="project" value="InterPro"/>
</dbReference>
<evidence type="ECO:0000256" key="5">
    <source>
        <dbReference type="ARBA" id="ARBA00023242"/>
    </source>
</evidence>
<dbReference type="SUPFAM" id="SSF57701">
    <property type="entry name" value="Zn2/Cys6 DNA-binding domain"/>
    <property type="match status" value="1"/>
</dbReference>
<protein>
    <recommendedName>
        <fullName evidence="7">Zn(2)-C6 fungal-type domain-containing protein</fullName>
    </recommendedName>
</protein>
<dbReference type="InterPro" id="IPR036864">
    <property type="entry name" value="Zn2-C6_fun-type_DNA-bd_sf"/>
</dbReference>
<dbReference type="GO" id="GO:0008270">
    <property type="term" value="F:zinc ion binding"/>
    <property type="evidence" value="ECO:0007669"/>
    <property type="project" value="InterPro"/>
</dbReference>
<organism evidence="8 9">
    <name type="scientific">Letharia lupina</name>
    <dbReference type="NCBI Taxonomy" id="560253"/>
    <lineage>
        <taxon>Eukaryota</taxon>
        <taxon>Fungi</taxon>
        <taxon>Dikarya</taxon>
        <taxon>Ascomycota</taxon>
        <taxon>Pezizomycotina</taxon>
        <taxon>Lecanoromycetes</taxon>
        <taxon>OSLEUM clade</taxon>
        <taxon>Lecanoromycetidae</taxon>
        <taxon>Lecanorales</taxon>
        <taxon>Lecanorineae</taxon>
        <taxon>Parmeliaceae</taxon>
        <taxon>Letharia</taxon>
    </lineage>
</organism>
<evidence type="ECO:0000313" key="8">
    <source>
        <dbReference type="EMBL" id="KAF6225880.1"/>
    </source>
</evidence>
<comment type="caution">
    <text evidence="8">The sequence shown here is derived from an EMBL/GenBank/DDBJ whole genome shotgun (WGS) entry which is preliminary data.</text>
</comment>
<dbReference type="EMBL" id="JACCJB010000007">
    <property type="protein sequence ID" value="KAF6225880.1"/>
    <property type="molecule type" value="Genomic_DNA"/>
</dbReference>
<keyword evidence="9" id="KW-1185">Reference proteome</keyword>
<sequence length="296" mass="33355">MDLPDSTMTDTKRAQNVCHACMLRKKACDKALPACSFCASRRLRCRYDISVPKGKDRRAYNAGRHFVPLQSPSTPSVSPQAKAMTRHLPSPKSQKDPTPTQHSSLYVLPQSVEESLNQLAHHCTELTKLTYDNILDRYFQAFHTWLPVVSPDSFRREASRYREEGRLPPADFTVLLLAMLLIVLPAHDPYLRSPRASQEFLYTTTKSAFSQAQASICTSLRLVQAALLIALREYTSVRPEAAYISMMTCAGLARTLGIGITSVRTTRDAQKTSDSRLETMERENLAWAIAILERYE</sequence>
<feature type="compositionally biased region" description="Polar residues" evidence="6">
    <location>
        <begin position="70"/>
        <end position="79"/>
    </location>
</feature>
<keyword evidence="2" id="KW-0479">Metal-binding</keyword>
<reference evidence="8 9" key="1">
    <citation type="journal article" date="2020" name="Genomics">
        <title>Complete, high-quality genomes from long-read metagenomic sequencing of two wolf lichen thalli reveals enigmatic genome architecture.</title>
        <authorList>
            <person name="McKenzie S.K."/>
            <person name="Walston R.F."/>
            <person name="Allen J.L."/>
        </authorList>
    </citation>
    <scope>NUCLEOTIDE SEQUENCE [LARGE SCALE GENOMIC DNA]</scope>
    <source>
        <strain evidence="8">WasteWater1</strain>
    </source>
</reference>
<dbReference type="Pfam" id="PF00172">
    <property type="entry name" value="Zn_clus"/>
    <property type="match status" value="1"/>
</dbReference>
<dbReference type="GeneID" id="59338277"/>
<dbReference type="InterPro" id="IPR001138">
    <property type="entry name" value="Zn2Cys6_DnaBD"/>
</dbReference>
<dbReference type="Gene3D" id="4.10.240.10">
    <property type="entry name" value="Zn(2)-C6 fungal-type DNA-binding domain"/>
    <property type="match status" value="1"/>
</dbReference>
<dbReference type="Proteomes" id="UP000593566">
    <property type="component" value="Unassembled WGS sequence"/>
</dbReference>
<proteinExistence type="predicted"/>
<dbReference type="GO" id="GO:0006351">
    <property type="term" value="P:DNA-templated transcription"/>
    <property type="evidence" value="ECO:0007669"/>
    <property type="project" value="InterPro"/>
</dbReference>
<feature type="domain" description="Zn(2)-C6 fungal-type" evidence="7">
    <location>
        <begin position="17"/>
        <end position="47"/>
    </location>
</feature>
<dbReference type="InterPro" id="IPR007219">
    <property type="entry name" value="XnlR_reg_dom"/>
</dbReference>
<dbReference type="GO" id="GO:0005634">
    <property type="term" value="C:nucleus"/>
    <property type="evidence" value="ECO:0007669"/>
    <property type="project" value="UniProtKB-SubCell"/>
</dbReference>
<dbReference type="PROSITE" id="PS50048">
    <property type="entry name" value="ZN2_CY6_FUNGAL_2"/>
    <property type="match status" value="1"/>
</dbReference>
<evidence type="ECO:0000256" key="1">
    <source>
        <dbReference type="ARBA" id="ARBA00004123"/>
    </source>
</evidence>
<evidence type="ECO:0000256" key="4">
    <source>
        <dbReference type="ARBA" id="ARBA00023163"/>
    </source>
</evidence>
<dbReference type="CDD" id="cd12148">
    <property type="entry name" value="fungal_TF_MHR"/>
    <property type="match status" value="1"/>
</dbReference>
<keyword evidence="3" id="KW-0805">Transcription regulation</keyword>
<evidence type="ECO:0000313" key="9">
    <source>
        <dbReference type="Proteomes" id="UP000593566"/>
    </source>
</evidence>
<keyword evidence="5" id="KW-0539">Nucleus</keyword>
<keyword evidence="4" id="KW-0804">Transcription</keyword>
<name>A0A8H6CM14_9LECA</name>
<comment type="subcellular location">
    <subcellularLocation>
        <location evidence="1">Nucleus</location>
    </subcellularLocation>
</comment>
<dbReference type="Pfam" id="PF04082">
    <property type="entry name" value="Fungal_trans"/>
    <property type="match status" value="1"/>
</dbReference>
<evidence type="ECO:0000259" key="7">
    <source>
        <dbReference type="PROSITE" id="PS50048"/>
    </source>
</evidence>
<evidence type="ECO:0000256" key="2">
    <source>
        <dbReference type="ARBA" id="ARBA00022723"/>
    </source>
</evidence>
<evidence type="ECO:0000256" key="3">
    <source>
        <dbReference type="ARBA" id="ARBA00023015"/>
    </source>
</evidence>
<dbReference type="RefSeq" id="XP_037154589.1">
    <property type="nucleotide sequence ID" value="XM_037300741.1"/>
</dbReference>
<dbReference type="PANTHER" id="PTHR47338:SF20">
    <property type="entry name" value="ZN(II)2CYS6 TRANSCRIPTION FACTOR (EUROFUNG)"/>
    <property type="match status" value="1"/>
</dbReference>
<dbReference type="SMART" id="SM00066">
    <property type="entry name" value="GAL4"/>
    <property type="match status" value="1"/>
</dbReference>
<feature type="region of interest" description="Disordered" evidence="6">
    <location>
        <begin position="66"/>
        <end position="102"/>
    </location>
</feature>
<dbReference type="AlphaFoldDB" id="A0A8H6CM14"/>